<dbReference type="Proteomes" id="UP000886129">
    <property type="component" value="Unassembled WGS sequence"/>
</dbReference>
<dbReference type="EMBL" id="DRTH01000229">
    <property type="protein sequence ID" value="HHF08875.1"/>
    <property type="molecule type" value="Genomic_DNA"/>
</dbReference>
<dbReference type="AlphaFoldDB" id="A0A7C5I3I2"/>
<evidence type="ECO:0000313" key="1">
    <source>
        <dbReference type="EMBL" id="HHF08875.1"/>
    </source>
</evidence>
<organism evidence="1">
    <name type="scientific">Kosmotoga arenicorallina</name>
    <dbReference type="NCBI Taxonomy" id="688066"/>
    <lineage>
        <taxon>Bacteria</taxon>
        <taxon>Thermotogati</taxon>
        <taxon>Thermotogota</taxon>
        <taxon>Thermotogae</taxon>
        <taxon>Kosmotogales</taxon>
        <taxon>Kosmotogaceae</taxon>
        <taxon>Kosmotoga</taxon>
    </lineage>
</organism>
<protein>
    <submittedName>
        <fullName evidence="1">Radical SAM protein</fullName>
    </submittedName>
</protein>
<proteinExistence type="predicted"/>
<dbReference type="PANTHER" id="PTHR43288">
    <property type="entry name" value="BIOTIN SYNTHASE-RELATED PROTEIN, RADICAL SAM SUPERFAMILY"/>
    <property type="match status" value="1"/>
</dbReference>
<gene>
    <name evidence="1" type="ORF">ENL26_03825</name>
</gene>
<name>A0A7C5I3I2_9BACT</name>
<accession>A0A7C5I3I2</accession>
<comment type="caution">
    <text evidence="1">The sequence shown here is derived from an EMBL/GenBank/DDBJ whole genome shotgun (WGS) entry which is preliminary data.</text>
</comment>
<dbReference type="PANTHER" id="PTHR43288:SF2">
    <property type="entry name" value="RADICAL SAM CORE DOMAIN-CONTAINING PROTEIN"/>
    <property type="match status" value="1"/>
</dbReference>
<sequence length="194" mass="21709">MKIKRDYPVKYNFHVGPVVKSEDIPLLKELADIVSFDIVGDAEVMKEVYGEDLFRASVKSFNLLIENDIKIIPHITIGLKEGVLSHEFKALELLEKAKMRKVVFLVFIPTVGTAYAKKSPPEIKDVELVFKEAGGFRKILGCMHPGGGYRRKLQNLALSSGFDAIVQPIKPTIDTAKGLNLNSTYFYECCGFLL</sequence>
<reference evidence="1" key="1">
    <citation type="journal article" date="2020" name="mSystems">
        <title>Genome- and Community-Level Interaction Insights into Carbon Utilization and Element Cycling Functions of Hydrothermarchaeota in Hydrothermal Sediment.</title>
        <authorList>
            <person name="Zhou Z."/>
            <person name="Liu Y."/>
            <person name="Xu W."/>
            <person name="Pan J."/>
            <person name="Luo Z.H."/>
            <person name="Li M."/>
        </authorList>
    </citation>
    <scope>NUCLEOTIDE SEQUENCE [LARGE SCALE GENOMIC DNA]</scope>
    <source>
        <strain evidence="1">HyVt-80</strain>
    </source>
</reference>